<dbReference type="GO" id="GO:0030246">
    <property type="term" value="F:carbohydrate binding"/>
    <property type="evidence" value="ECO:0007669"/>
    <property type="project" value="InterPro"/>
</dbReference>
<keyword evidence="1" id="KW-0812">Transmembrane</keyword>
<sequence>IKAYYQGTIDYLYDEYVAAYSMGGNQYSASASFTMTRGDRYVVVESQAFDGRHAVGGRPSFMGKNTVWVQDKNPEPDTFILDVYVRDEDKKLVEGATVDSGSKTVKTDAYGKASLIGLPQDTYEVTAKKEGVGSGSETVVLDSNDAVTIYLTPEIPYLAIIIAIVVFIIMLIIAVLPQIPLPSYARVLVVVLGAVLAVVIYWLMGGTF</sequence>
<name>X1DEG6_9ZZZZ</name>
<keyword evidence="1" id="KW-1133">Transmembrane helix</keyword>
<evidence type="ECO:0008006" key="3">
    <source>
        <dbReference type="Google" id="ProtNLM"/>
    </source>
</evidence>
<comment type="caution">
    <text evidence="2">The sequence shown here is derived from an EMBL/GenBank/DDBJ whole genome shotgun (WGS) entry which is preliminary data.</text>
</comment>
<dbReference type="Gene3D" id="2.60.40.1120">
    <property type="entry name" value="Carboxypeptidase-like, regulatory domain"/>
    <property type="match status" value="1"/>
</dbReference>
<organism evidence="2">
    <name type="scientific">marine sediment metagenome</name>
    <dbReference type="NCBI Taxonomy" id="412755"/>
    <lineage>
        <taxon>unclassified sequences</taxon>
        <taxon>metagenomes</taxon>
        <taxon>ecological metagenomes</taxon>
    </lineage>
</organism>
<proteinExistence type="predicted"/>
<feature type="non-terminal residue" evidence="2">
    <location>
        <position position="1"/>
    </location>
</feature>
<evidence type="ECO:0000313" key="2">
    <source>
        <dbReference type="EMBL" id="GAG94816.1"/>
    </source>
</evidence>
<accession>X1DEG6</accession>
<protein>
    <recommendedName>
        <fullName evidence="3">Carboxypeptidase regulatory-like domain-containing protein</fullName>
    </recommendedName>
</protein>
<gene>
    <name evidence="2" type="ORF">S01H4_38856</name>
</gene>
<keyword evidence="1" id="KW-0472">Membrane</keyword>
<reference evidence="2" key="1">
    <citation type="journal article" date="2014" name="Front. Microbiol.">
        <title>High frequency of phylogenetically diverse reductive dehalogenase-homologous genes in deep subseafloor sedimentary metagenomes.</title>
        <authorList>
            <person name="Kawai M."/>
            <person name="Futagami T."/>
            <person name="Toyoda A."/>
            <person name="Takaki Y."/>
            <person name="Nishi S."/>
            <person name="Hori S."/>
            <person name="Arai W."/>
            <person name="Tsubouchi T."/>
            <person name="Morono Y."/>
            <person name="Uchiyama I."/>
            <person name="Ito T."/>
            <person name="Fujiyama A."/>
            <person name="Inagaki F."/>
            <person name="Takami H."/>
        </authorList>
    </citation>
    <scope>NUCLEOTIDE SEQUENCE</scope>
    <source>
        <strain evidence="2">Expedition CK06-06</strain>
    </source>
</reference>
<dbReference type="InterPro" id="IPR013784">
    <property type="entry name" value="Carb-bd-like_fold"/>
</dbReference>
<feature type="transmembrane region" description="Helical" evidence="1">
    <location>
        <begin position="155"/>
        <end position="176"/>
    </location>
</feature>
<dbReference type="SUPFAM" id="SSF49452">
    <property type="entry name" value="Starch-binding domain-like"/>
    <property type="match status" value="1"/>
</dbReference>
<dbReference type="EMBL" id="BART01020996">
    <property type="protein sequence ID" value="GAG94816.1"/>
    <property type="molecule type" value="Genomic_DNA"/>
</dbReference>
<evidence type="ECO:0000256" key="1">
    <source>
        <dbReference type="SAM" id="Phobius"/>
    </source>
</evidence>
<feature type="transmembrane region" description="Helical" evidence="1">
    <location>
        <begin position="183"/>
        <end position="204"/>
    </location>
</feature>
<dbReference type="AlphaFoldDB" id="X1DEG6"/>